<evidence type="ECO:0000313" key="11">
    <source>
        <dbReference type="EMBL" id="CAG7962825.1"/>
    </source>
</evidence>
<dbReference type="PANTHER" id="PTHR46179">
    <property type="entry name" value="ZINC FINGER PROTEIN"/>
    <property type="match status" value="1"/>
</dbReference>
<keyword evidence="5" id="KW-0805">Transcription regulation</keyword>
<evidence type="ECO:0000256" key="1">
    <source>
        <dbReference type="ARBA" id="ARBA00004123"/>
    </source>
</evidence>
<dbReference type="Pfam" id="PF00096">
    <property type="entry name" value="zf-C2H2"/>
    <property type="match status" value="4"/>
</dbReference>
<keyword evidence="2" id="KW-0479">Metal-binding</keyword>
<protein>
    <recommendedName>
        <fullName evidence="10">C2H2-type domain-containing protein</fullName>
    </recommendedName>
</protein>
<feature type="domain" description="C2H2-type" evidence="10">
    <location>
        <begin position="80"/>
        <end position="109"/>
    </location>
</feature>
<proteinExistence type="predicted"/>
<evidence type="ECO:0000259" key="10">
    <source>
        <dbReference type="PROSITE" id="PS50157"/>
    </source>
</evidence>
<name>A0A9W4HC08_PENOL</name>
<dbReference type="InterPro" id="IPR036236">
    <property type="entry name" value="Znf_C2H2_sf"/>
</dbReference>
<dbReference type="GO" id="GO:0008270">
    <property type="term" value="F:zinc ion binding"/>
    <property type="evidence" value="ECO:0007669"/>
    <property type="project" value="UniProtKB-KW"/>
</dbReference>
<dbReference type="GO" id="GO:0006357">
    <property type="term" value="P:regulation of transcription by RNA polymerase II"/>
    <property type="evidence" value="ECO:0007669"/>
    <property type="project" value="TreeGrafter"/>
</dbReference>
<keyword evidence="4" id="KW-0862">Zinc</keyword>
<dbReference type="InterPro" id="IPR013087">
    <property type="entry name" value="Znf_C2H2_type"/>
</dbReference>
<dbReference type="GO" id="GO:0005634">
    <property type="term" value="C:nucleus"/>
    <property type="evidence" value="ECO:0007669"/>
    <property type="project" value="UniProtKB-SubCell"/>
</dbReference>
<evidence type="ECO:0000256" key="6">
    <source>
        <dbReference type="ARBA" id="ARBA00023163"/>
    </source>
</evidence>
<feature type="domain" description="C2H2-type" evidence="10">
    <location>
        <begin position="313"/>
        <end position="343"/>
    </location>
</feature>
<dbReference type="SMART" id="SM00355">
    <property type="entry name" value="ZnF_C2H2"/>
    <property type="match status" value="10"/>
</dbReference>
<dbReference type="Gene3D" id="3.30.160.60">
    <property type="entry name" value="Classic Zinc Finger"/>
    <property type="match status" value="5"/>
</dbReference>
<evidence type="ECO:0000313" key="12">
    <source>
        <dbReference type="Proteomes" id="UP001153618"/>
    </source>
</evidence>
<dbReference type="PROSITE" id="PS00028">
    <property type="entry name" value="ZINC_FINGER_C2H2_1"/>
    <property type="match status" value="5"/>
</dbReference>
<sequence length="567" mass="63575">MALKRKSSYEGDEMSKRSQRQHVENDLDLDPIDECVHSDGADPEYSARGSPSAMSHEMHETPATPMSTTSSRYPSELKTIRCPFEGCDKAFNRPARLQEHIRSHNNERIFHCEFDGCDKSFLRPSHLAHHVKSAHSDVRDYPCDRPGCGKSFVNGSRLRRHLAAHDGRDQHRCTEYPPCNETFRKHTTLQKHIMSAHKNMKPFPCTKLDPVTGENCQMAFDTAGNLRTHESRVHAEKRFTCMECSENPQQSATGLNAGSDFSFPTYTSLQDHIRAVHPPKCPQCPLVCSTSRELRRHLEIAHGDVSLEDRKVFPCTFNGCGRSFTRQGNLTVHIRTVHEGEKRFVCGEVDLSKSKNLETWNGIGCGNRYGSKLSLEDHVRTYHLGLKNAKAMRRERQGLAGRPAPQNSVTTLAALTGQGYAEDSGRQIKCFDESCSHRFHRDYDLWAHMTTRHGCSEDNVENLFLQRALLSEDSGSAGNSLGIYGLEFDQDGQYGQLYNGDGSADVAFGSQSNDSAHLPAQQGFNADYLMQDVPDGNNTGNIDSMIPSHDDMAFIDPILAYNMSMEE</sequence>
<accession>A0A9W4HC08</accession>
<keyword evidence="3 8" id="KW-0863">Zinc-finger</keyword>
<keyword evidence="6" id="KW-0804">Transcription</keyword>
<reference evidence="11" key="1">
    <citation type="submission" date="2021-07" db="EMBL/GenBank/DDBJ databases">
        <authorList>
            <person name="Branca A.L. A."/>
        </authorList>
    </citation>
    <scope>NUCLEOTIDE SEQUENCE</scope>
</reference>
<keyword evidence="12" id="KW-1185">Reference proteome</keyword>
<feature type="domain" description="C2H2-type" evidence="10">
    <location>
        <begin position="141"/>
        <end position="170"/>
    </location>
</feature>
<dbReference type="OrthoDB" id="4748970at2759"/>
<dbReference type="AlphaFoldDB" id="A0A9W4HC08"/>
<feature type="domain" description="C2H2-type" evidence="10">
    <location>
        <begin position="171"/>
        <end position="202"/>
    </location>
</feature>
<dbReference type="Proteomes" id="UP001153618">
    <property type="component" value="Unassembled WGS sequence"/>
</dbReference>
<feature type="compositionally biased region" description="Polar residues" evidence="9">
    <location>
        <begin position="64"/>
        <end position="73"/>
    </location>
</feature>
<evidence type="ECO:0000256" key="7">
    <source>
        <dbReference type="ARBA" id="ARBA00023242"/>
    </source>
</evidence>
<evidence type="ECO:0000256" key="3">
    <source>
        <dbReference type="ARBA" id="ARBA00022771"/>
    </source>
</evidence>
<keyword evidence="7" id="KW-0539">Nucleus</keyword>
<evidence type="ECO:0000256" key="8">
    <source>
        <dbReference type="PROSITE-ProRule" id="PRU00042"/>
    </source>
</evidence>
<evidence type="ECO:0000256" key="4">
    <source>
        <dbReference type="ARBA" id="ARBA00022833"/>
    </source>
</evidence>
<evidence type="ECO:0000256" key="2">
    <source>
        <dbReference type="ARBA" id="ARBA00022723"/>
    </source>
</evidence>
<feature type="domain" description="C2H2-type" evidence="10">
    <location>
        <begin position="203"/>
        <end position="239"/>
    </location>
</feature>
<dbReference type="SUPFAM" id="SSF57667">
    <property type="entry name" value="beta-beta-alpha zinc fingers"/>
    <property type="match status" value="3"/>
</dbReference>
<comment type="caution">
    <text evidence="11">The sequence shown here is derived from an EMBL/GenBank/DDBJ whole genome shotgun (WGS) entry which is preliminary data.</text>
</comment>
<feature type="domain" description="C2H2-type" evidence="10">
    <location>
        <begin position="110"/>
        <end position="140"/>
    </location>
</feature>
<feature type="region of interest" description="Disordered" evidence="9">
    <location>
        <begin position="1"/>
        <end position="74"/>
    </location>
</feature>
<dbReference type="PANTHER" id="PTHR46179:SF13">
    <property type="entry name" value="C2H2-TYPE DOMAIN-CONTAINING PROTEIN"/>
    <property type="match status" value="1"/>
</dbReference>
<dbReference type="InterPro" id="IPR051061">
    <property type="entry name" value="Zinc_finger_trans_reg"/>
</dbReference>
<feature type="compositionally biased region" description="Basic and acidic residues" evidence="9">
    <location>
        <begin position="7"/>
        <end position="25"/>
    </location>
</feature>
<comment type="subcellular location">
    <subcellularLocation>
        <location evidence="1">Nucleus</location>
    </subcellularLocation>
</comment>
<gene>
    <name evidence="11" type="ORF">POLS_LOCUS806</name>
</gene>
<evidence type="ECO:0000256" key="9">
    <source>
        <dbReference type="SAM" id="MobiDB-lite"/>
    </source>
</evidence>
<evidence type="ECO:0000256" key="5">
    <source>
        <dbReference type="ARBA" id="ARBA00023015"/>
    </source>
</evidence>
<dbReference type="EMBL" id="CAJVOS010000008">
    <property type="protein sequence ID" value="CAG7962825.1"/>
    <property type="molecule type" value="Genomic_DNA"/>
</dbReference>
<organism evidence="11 12">
    <name type="scientific">Penicillium olsonii</name>
    <dbReference type="NCBI Taxonomy" id="99116"/>
    <lineage>
        <taxon>Eukaryota</taxon>
        <taxon>Fungi</taxon>
        <taxon>Dikarya</taxon>
        <taxon>Ascomycota</taxon>
        <taxon>Pezizomycotina</taxon>
        <taxon>Eurotiomycetes</taxon>
        <taxon>Eurotiomycetidae</taxon>
        <taxon>Eurotiales</taxon>
        <taxon>Aspergillaceae</taxon>
        <taxon>Penicillium</taxon>
    </lineage>
</organism>
<dbReference type="PROSITE" id="PS50157">
    <property type="entry name" value="ZINC_FINGER_C2H2_2"/>
    <property type="match status" value="6"/>
</dbReference>